<evidence type="ECO:0000259" key="10">
    <source>
        <dbReference type="Pfam" id="PF01883"/>
    </source>
</evidence>
<dbReference type="GO" id="GO:0016226">
    <property type="term" value="P:iron-sulfur cluster assembly"/>
    <property type="evidence" value="ECO:0007669"/>
    <property type="project" value="InterPro"/>
</dbReference>
<dbReference type="Gene3D" id="3.30.300.130">
    <property type="entry name" value="Fe-S cluster assembly (FSCA)"/>
    <property type="match status" value="1"/>
</dbReference>
<dbReference type="AlphaFoldDB" id="A0AA37XFC9"/>
<keyword evidence="6 8" id="KW-0408">Iron</keyword>
<name>A0AA37XFC9_9MICO</name>
<protein>
    <recommendedName>
        <fullName evidence="8">Iron-sulfur cluster carrier protein</fullName>
    </recommendedName>
</protein>
<feature type="binding site" evidence="8">
    <location>
        <begin position="121"/>
        <end position="128"/>
    </location>
    <ligand>
        <name>ATP</name>
        <dbReference type="ChEBI" id="CHEBI:30616"/>
    </ligand>
</feature>
<dbReference type="PANTHER" id="PTHR42961">
    <property type="entry name" value="IRON-SULFUR PROTEIN NUBPL"/>
    <property type="match status" value="1"/>
</dbReference>
<keyword evidence="12" id="KW-1185">Reference proteome</keyword>
<dbReference type="CDD" id="cd02037">
    <property type="entry name" value="Mrp_NBP35"/>
    <property type="match status" value="1"/>
</dbReference>
<dbReference type="GO" id="GO:0005524">
    <property type="term" value="F:ATP binding"/>
    <property type="evidence" value="ECO:0007669"/>
    <property type="project" value="UniProtKB-UniRule"/>
</dbReference>
<dbReference type="PANTHER" id="PTHR42961:SF2">
    <property type="entry name" value="IRON-SULFUR PROTEIN NUBPL"/>
    <property type="match status" value="1"/>
</dbReference>
<accession>A0AA37XFC9</accession>
<dbReference type="InterPro" id="IPR044304">
    <property type="entry name" value="NUBPL-like"/>
</dbReference>
<dbReference type="InterPro" id="IPR027417">
    <property type="entry name" value="P-loop_NTPase"/>
</dbReference>
<keyword evidence="7 8" id="KW-0411">Iron-sulfur</keyword>
<organism evidence="11 12">
    <name type="scientific">Litorihabitans aurantiacus</name>
    <dbReference type="NCBI Taxonomy" id="1930061"/>
    <lineage>
        <taxon>Bacteria</taxon>
        <taxon>Bacillati</taxon>
        <taxon>Actinomycetota</taxon>
        <taxon>Actinomycetes</taxon>
        <taxon>Micrococcales</taxon>
        <taxon>Beutenbergiaceae</taxon>
        <taxon>Litorihabitans</taxon>
    </lineage>
</organism>
<keyword evidence="4 8" id="KW-0547">Nucleotide-binding</keyword>
<feature type="region of interest" description="Disordered" evidence="9">
    <location>
        <begin position="358"/>
        <end position="411"/>
    </location>
</feature>
<comment type="similarity">
    <text evidence="8">Belongs to the Mrp/NBP35 ATP-binding proteins family.</text>
</comment>
<comment type="function">
    <text evidence="8">Binds and transfers iron-sulfur (Fe-S) clusters to target apoproteins. Can hydrolyze ATP.</text>
</comment>
<dbReference type="PROSITE" id="PS01215">
    <property type="entry name" value="MRP"/>
    <property type="match status" value="1"/>
</dbReference>
<evidence type="ECO:0000256" key="2">
    <source>
        <dbReference type="ARBA" id="ARBA00008205"/>
    </source>
</evidence>
<dbReference type="HAMAP" id="MF_02040">
    <property type="entry name" value="Mrp_NBP35"/>
    <property type="match status" value="1"/>
</dbReference>
<dbReference type="EMBL" id="BSUM01000001">
    <property type="protein sequence ID" value="GMA32145.1"/>
    <property type="molecule type" value="Genomic_DNA"/>
</dbReference>
<evidence type="ECO:0000256" key="9">
    <source>
        <dbReference type="SAM" id="MobiDB-lite"/>
    </source>
</evidence>
<reference evidence="11" key="2">
    <citation type="submission" date="2023-02" db="EMBL/GenBank/DDBJ databases">
        <authorList>
            <person name="Sun Q."/>
            <person name="Mori K."/>
        </authorList>
    </citation>
    <scope>NUCLEOTIDE SEQUENCE</scope>
    <source>
        <strain evidence="11">NBRC 112290</strain>
    </source>
</reference>
<evidence type="ECO:0000256" key="7">
    <source>
        <dbReference type="ARBA" id="ARBA00023014"/>
    </source>
</evidence>
<dbReference type="InterPro" id="IPR000808">
    <property type="entry name" value="Mrp-like_CS"/>
</dbReference>
<dbReference type="GO" id="GO:0051539">
    <property type="term" value="F:4 iron, 4 sulfur cluster binding"/>
    <property type="evidence" value="ECO:0007669"/>
    <property type="project" value="TreeGrafter"/>
</dbReference>
<dbReference type="Gene3D" id="3.40.50.300">
    <property type="entry name" value="P-loop containing nucleotide triphosphate hydrolases"/>
    <property type="match status" value="1"/>
</dbReference>
<comment type="similarity">
    <text evidence="2">In the C-terminal section; belongs to the Mrp/NBP35 ATP-binding proteins family.</text>
</comment>
<dbReference type="InterPro" id="IPR033756">
    <property type="entry name" value="YlxH/NBP35"/>
</dbReference>
<dbReference type="InterPro" id="IPR002744">
    <property type="entry name" value="MIP18-like"/>
</dbReference>
<keyword evidence="8" id="KW-0378">Hydrolase</keyword>
<dbReference type="Pfam" id="PF10609">
    <property type="entry name" value="ParA"/>
    <property type="match status" value="1"/>
</dbReference>
<reference evidence="11" key="1">
    <citation type="journal article" date="2014" name="Int. J. Syst. Evol. Microbiol.">
        <title>Complete genome sequence of Corynebacterium casei LMG S-19264T (=DSM 44701T), isolated from a smear-ripened cheese.</title>
        <authorList>
            <consortium name="US DOE Joint Genome Institute (JGI-PGF)"/>
            <person name="Walter F."/>
            <person name="Albersmeier A."/>
            <person name="Kalinowski J."/>
            <person name="Ruckert C."/>
        </authorList>
    </citation>
    <scope>NUCLEOTIDE SEQUENCE</scope>
    <source>
        <strain evidence="11">NBRC 112290</strain>
    </source>
</reference>
<feature type="domain" description="MIP18 family-like" evidence="10">
    <location>
        <begin position="8"/>
        <end position="78"/>
    </location>
</feature>
<dbReference type="InterPro" id="IPR034904">
    <property type="entry name" value="FSCA_dom_sf"/>
</dbReference>
<dbReference type="GO" id="GO:0016887">
    <property type="term" value="F:ATP hydrolysis activity"/>
    <property type="evidence" value="ECO:0007669"/>
    <property type="project" value="UniProtKB-UniRule"/>
</dbReference>
<evidence type="ECO:0000313" key="12">
    <source>
        <dbReference type="Proteomes" id="UP001157161"/>
    </source>
</evidence>
<comment type="similarity">
    <text evidence="1">In the N-terminal section; belongs to the MIP18 family.</text>
</comment>
<comment type="subunit">
    <text evidence="8">Homodimer.</text>
</comment>
<evidence type="ECO:0000256" key="4">
    <source>
        <dbReference type="ARBA" id="ARBA00022741"/>
    </source>
</evidence>
<dbReference type="GO" id="GO:0046872">
    <property type="term" value="F:metal ion binding"/>
    <property type="evidence" value="ECO:0007669"/>
    <property type="project" value="UniProtKB-KW"/>
</dbReference>
<evidence type="ECO:0000313" key="11">
    <source>
        <dbReference type="EMBL" id="GMA32145.1"/>
    </source>
</evidence>
<feature type="compositionally biased region" description="Low complexity" evidence="9">
    <location>
        <begin position="391"/>
        <end position="406"/>
    </location>
</feature>
<comment type="caution">
    <text evidence="11">The sequence shown here is derived from an EMBL/GenBank/DDBJ whole genome shotgun (WGS) entry which is preliminary data.</text>
</comment>
<evidence type="ECO:0000256" key="5">
    <source>
        <dbReference type="ARBA" id="ARBA00022840"/>
    </source>
</evidence>
<feature type="compositionally biased region" description="Low complexity" evidence="9">
    <location>
        <begin position="358"/>
        <end position="376"/>
    </location>
</feature>
<dbReference type="Pfam" id="PF01883">
    <property type="entry name" value="FeS_assembly_P"/>
    <property type="match status" value="1"/>
</dbReference>
<sequence length="469" mass="48140">MTTDPRLDAVHQALAGVLDPEIRRPITELDMVREVRIEADHAVVGVALTTAGCPLRDTITANVTAAVEAVEGVASVAVELTVMTDDERTQLRTKLRGGTAEPVIPFAQPDSLTRVIAVASGKGGVGKSTVTANLAVAMAKQGLRVGVLDADIYGFSIPLMLGVEHSPTKVSDMILPPVAHDVKVISIGMFAAPGQPVVWRGPMLHRALQQFLADVFWGDLDVLLLDLPPGTGDIAISVAQLVPGADLLVVTTPQTAAADVAARAGSMAAQTRQNVIGVVENMSWLTQPDGSRLELFGSGGGEAVAQRLTDSLGYRVDLLSQVPLDVVVREGATVGPRPHSGTRRARVCGRCVRSRNGSRCASAGCRAGGSASASCSRARRTVPRRGRPQVASSSNGAPSAGAAPEALVPPVPVGADGRGRAAAAPPAAAAAVAAAAPLVGGVAVRGARGGRRGATSSMRASRTIRRGSY</sequence>
<evidence type="ECO:0000256" key="8">
    <source>
        <dbReference type="HAMAP-Rule" id="MF_02040"/>
    </source>
</evidence>
<dbReference type="SUPFAM" id="SSF52540">
    <property type="entry name" value="P-loop containing nucleoside triphosphate hydrolases"/>
    <property type="match status" value="1"/>
</dbReference>
<dbReference type="SUPFAM" id="SSF117916">
    <property type="entry name" value="Fe-S cluster assembly (FSCA) domain-like"/>
    <property type="match status" value="1"/>
</dbReference>
<keyword evidence="3 8" id="KW-0479">Metal-binding</keyword>
<gene>
    <name evidence="11" type="ORF">GCM10025875_21370</name>
</gene>
<keyword evidence="5 8" id="KW-0067">ATP-binding</keyword>
<proteinExistence type="inferred from homology"/>
<dbReference type="Proteomes" id="UP001157161">
    <property type="component" value="Unassembled WGS sequence"/>
</dbReference>
<feature type="region of interest" description="Disordered" evidence="9">
    <location>
        <begin position="447"/>
        <end position="469"/>
    </location>
</feature>
<feature type="compositionally biased region" description="Basic residues" evidence="9">
    <location>
        <begin position="377"/>
        <end position="387"/>
    </location>
</feature>
<evidence type="ECO:0000256" key="3">
    <source>
        <dbReference type="ARBA" id="ARBA00022723"/>
    </source>
</evidence>
<dbReference type="InterPro" id="IPR019591">
    <property type="entry name" value="Mrp/NBP35_ATP-bd"/>
</dbReference>
<evidence type="ECO:0000256" key="6">
    <source>
        <dbReference type="ARBA" id="ARBA00023004"/>
    </source>
</evidence>
<evidence type="ECO:0000256" key="1">
    <source>
        <dbReference type="ARBA" id="ARBA00007352"/>
    </source>
</evidence>
<dbReference type="GO" id="GO:0140663">
    <property type="term" value="F:ATP-dependent FeS chaperone activity"/>
    <property type="evidence" value="ECO:0007669"/>
    <property type="project" value="InterPro"/>
</dbReference>